<proteinExistence type="predicted"/>
<dbReference type="AlphaFoldDB" id="A0A846QPP3"/>
<sequence>MGKILQIRVSAGTPYPDDVKRAWPRLFSLAWPETKTPVAPGGGPCGVMELVLALDDQVRFGIKDKKLTAALREDLDRALALKERLEAALGDWKPGDANALSVELEDALDTLERIAPQP</sequence>
<protein>
    <submittedName>
        <fullName evidence="1">Uncharacterized protein</fullName>
    </submittedName>
</protein>
<evidence type="ECO:0000313" key="1">
    <source>
        <dbReference type="EMBL" id="NJB67184.1"/>
    </source>
</evidence>
<reference evidence="1 2" key="1">
    <citation type="submission" date="2020-03" db="EMBL/GenBank/DDBJ databases">
        <title>Genomic Encyclopedia of Type Strains, Phase IV (KMG-IV): sequencing the most valuable type-strain genomes for metagenomic binning, comparative biology and taxonomic classification.</title>
        <authorList>
            <person name="Goeker M."/>
        </authorList>
    </citation>
    <scope>NUCLEOTIDE SEQUENCE [LARGE SCALE GENOMIC DNA]</scope>
    <source>
        <strain evidence="1 2">DSM 24233</strain>
    </source>
</reference>
<comment type="caution">
    <text evidence="1">The sequence shown here is derived from an EMBL/GenBank/DDBJ whole genome shotgun (WGS) entry which is preliminary data.</text>
</comment>
<dbReference type="Proteomes" id="UP000580856">
    <property type="component" value="Unassembled WGS sequence"/>
</dbReference>
<evidence type="ECO:0000313" key="2">
    <source>
        <dbReference type="Proteomes" id="UP000580856"/>
    </source>
</evidence>
<dbReference type="RefSeq" id="WP_167940263.1">
    <property type="nucleotide sequence ID" value="NZ_JAATJA010000001.1"/>
</dbReference>
<gene>
    <name evidence="1" type="ORF">GGQ74_000824</name>
</gene>
<organism evidence="1 2">
    <name type="scientific">Desulfobaculum xiamenense</name>
    <dbReference type="NCBI Taxonomy" id="995050"/>
    <lineage>
        <taxon>Bacteria</taxon>
        <taxon>Pseudomonadati</taxon>
        <taxon>Thermodesulfobacteriota</taxon>
        <taxon>Desulfovibrionia</taxon>
        <taxon>Desulfovibrionales</taxon>
        <taxon>Desulfovibrionaceae</taxon>
        <taxon>Desulfobaculum</taxon>
    </lineage>
</organism>
<keyword evidence="2" id="KW-1185">Reference proteome</keyword>
<accession>A0A846QPP3</accession>
<dbReference type="EMBL" id="JAATJA010000001">
    <property type="protein sequence ID" value="NJB67184.1"/>
    <property type="molecule type" value="Genomic_DNA"/>
</dbReference>
<name>A0A846QPP3_9BACT</name>